<accession>A0A6A4SDR2</accession>
<dbReference type="Proteomes" id="UP000438429">
    <property type="component" value="Unassembled WGS sequence"/>
</dbReference>
<proteinExistence type="predicted"/>
<evidence type="ECO:0000256" key="1">
    <source>
        <dbReference type="SAM" id="MobiDB-lite"/>
    </source>
</evidence>
<evidence type="ECO:0000313" key="2">
    <source>
        <dbReference type="EMBL" id="KAF0033276.1"/>
    </source>
</evidence>
<reference evidence="2 3" key="1">
    <citation type="submission" date="2019-06" db="EMBL/GenBank/DDBJ databases">
        <title>Draft genomes of female and male turbot (Scophthalmus maximus).</title>
        <authorList>
            <person name="Xu H."/>
            <person name="Xu X.-W."/>
            <person name="Shao C."/>
            <person name="Chen S."/>
        </authorList>
    </citation>
    <scope>NUCLEOTIDE SEQUENCE [LARGE SCALE GENOMIC DNA]</scope>
    <source>
        <strain evidence="2">Ysfricsl-2016a</strain>
        <tissue evidence="2">Blood</tissue>
    </source>
</reference>
<dbReference type="EMBL" id="VEVO01000013">
    <property type="protein sequence ID" value="KAF0033276.1"/>
    <property type="molecule type" value="Genomic_DNA"/>
</dbReference>
<feature type="region of interest" description="Disordered" evidence="1">
    <location>
        <begin position="108"/>
        <end position="196"/>
    </location>
</feature>
<sequence>MAVCRGAEAPVAAATVIGYKHAKGMEIRRADRRPALCLPVWVTSDRVSFGHFSLYAERKSLNPFQTAWRPSAPIALVTAQKACCPAADTCPLPPKAFTDHRRCTASLVHPAGARADRTEDEDEEEEGEKKKQPPHSIGVSPANQVVRIKKQTFKENEMPPIDWPHRFGLSLHSPPIDTRRDKQPSATDIGDSRDDNHKSVTARIDLVSVKQHHMLSAVFNVGIQIKIATLAIRRLKEDLQGVASRYLLDLVAVDLARRHMTGLIFSFI</sequence>
<gene>
    <name evidence="2" type="ORF">F2P81_015566</name>
</gene>
<dbReference type="AlphaFoldDB" id="A0A6A4SDR2"/>
<protein>
    <submittedName>
        <fullName evidence="2">Uncharacterized protein</fullName>
    </submittedName>
</protein>
<name>A0A6A4SDR2_SCOMX</name>
<evidence type="ECO:0000313" key="3">
    <source>
        <dbReference type="Proteomes" id="UP000438429"/>
    </source>
</evidence>
<comment type="caution">
    <text evidence="2">The sequence shown here is derived from an EMBL/GenBank/DDBJ whole genome shotgun (WGS) entry which is preliminary data.</text>
</comment>
<organism evidence="2 3">
    <name type="scientific">Scophthalmus maximus</name>
    <name type="common">Turbot</name>
    <name type="synonym">Psetta maxima</name>
    <dbReference type="NCBI Taxonomy" id="52904"/>
    <lineage>
        <taxon>Eukaryota</taxon>
        <taxon>Metazoa</taxon>
        <taxon>Chordata</taxon>
        <taxon>Craniata</taxon>
        <taxon>Vertebrata</taxon>
        <taxon>Euteleostomi</taxon>
        <taxon>Actinopterygii</taxon>
        <taxon>Neopterygii</taxon>
        <taxon>Teleostei</taxon>
        <taxon>Neoteleostei</taxon>
        <taxon>Acanthomorphata</taxon>
        <taxon>Carangaria</taxon>
        <taxon>Pleuronectiformes</taxon>
        <taxon>Pleuronectoidei</taxon>
        <taxon>Scophthalmidae</taxon>
        <taxon>Scophthalmus</taxon>
    </lineage>
</organism>